<dbReference type="PANTHER" id="PTHR47199">
    <property type="entry name" value="PHOTOSYSTEM II STABILITY/ASSEMBLY FACTOR HCF136, CHLOROPLASTIC"/>
    <property type="match status" value="1"/>
</dbReference>
<dbReference type="InterPro" id="IPR036278">
    <property type="entry name" value="Sialidase_sf"/>
</dbReference>
<evidence type="ECO:0000313" key="5">
    <source>
        <dbReference type="EMBL" id="RWY48170.1"/>
    </source>
</evidence>
<dbReference type="Gene3D" id="2.130.10.10">
    <property type="entry name" value="YVTN repeat-like/Quinoprotein amine dehydrogenase"/>
    <property type="match status" value="1"/>
</dbReference>
<evidence type="ECO:0000313" key="6">
    <source>
        <dbReference type="Proteomes" id="UP000286701"/>
    </source>
</evidence>
<dbReference type="GO" id="GO:0015979">
    <property type="term" value="P:photosynthesis"/>
    <property type="evidence" value="ECO:0007669"/>
    <property type="project" value="UniProtKB-KW"/>
</dbReference>
<keyword evidence="2" id="KW-0604">Photosystem II</keyword>
<dbReference type="Proteomes" id="UP000286701">
    <property type="component" value="Unassembled WGS sequence"/>
</dbReference>
<dbReference type="OrthoDB" id="9813892at2"/>
<keyword evidence="1" id="KW-0602">Photosynthesis</keyword>
<accession>A0A444MJB8</accession>
<evidence type="ECO:0000256" key="2">
    <source>
        <dbReference type="ARBA" id="ARBA00023276"/>
    </source>
</evidence>
<keyword evidence="3" id="KW-0732">Signal</keyword>
<dbReference type="GO" id="GO:0009523">
    <property type="term" value="C:photosystem II"/>
    <property type="evidence" value="ECO:0007669"/>
    <property type="project" value="UniProtKB-KW"/>
</dbReference>
<evidence type="ECO:0000259" key="4">
    <source>
        <dbReference type="Pfam" id="PF14870"/>
    </source>
</evidence>
<dbReference type="AlphaFoldDB" id="A0A444MJB8"/>
<dbReference type="PANTHER" id="PTHR47199:SF2">
    <property type="entry name" value="PHOTOSYSTEM II STABILITY_ASSEMBLY FACTOR HCF136, CHLOROPLASTIC"/>
    <property type="match status" value="1"/>
</dbReference>
<proteinExistence type="predicted"/>
<sequence>MKLKTILCAALPALLFINTNLKAQTINLVHQGARVSMRGLSVVDDNTAWVSGSGGNVGISNDGGKTWAFQQLKGYEKLDFRDIEAFSDKDAVIMSSGTPAVILKTTDGGATWQEKYRKTDSLYFLDAMDFADKKHGYIMGDPIKDKFLLLETKDGGNSWKELINAPSALKGEAAFAASGTCLRVDKKGIAIVTGGAHSRLLTFNFKGRNIWQARDLNILHGQQSQGAFSIANGSNKVIVGGDYAKPARTDSVAEYLPRKNATAANAAILSDTNPVGFQSSVEYIKDDTFISTGTPGSCISTDGGKIWAKIDDKSYNVCRKAKKGNLILFAGDRGKIGIYTP</sequence>
<keyword evidence="6" id="KW-1185">Reference proteome</keyword>
<reference evidence="5 6" key="1">
    <citation type="submission" date="2019-01" db="EMBL/GenBank/DDBJ databases">
        <title>Mucilaginibacter antarcticum sp. nov., isolated from antarctic soil.</title>
        <authorList>
            <person name="Yan Y.-Q."/>
            <person name="Du Z.-J."/>
        </authorList>
    </citation>
    <scope>NUCLEOTIDE SEQUENCE [LARGE SCALE GENOMIC DNA]</scope>
    <source>
        <strain evidence="5 6">F01003</strain>
    </source>
</reference>
<feature type="chain" id="PRO_5019285967" evidence="3">
    <location>
        <begin position="24"/>
        <end position="341"/>
    </location>
</feature>
<name>A0A444MJB8_9SPHI</name>
<dbReference type="InterPro" id="IPR028203">
    <property type="entry name" value="PSII_CF48-like_dom"/>
</dbReference>
<organism evidence="5 6">
    <name type="scientific">Mucilaginibacter gilvus</name>
    <dbReference type="NCBI Taxonomy" id="2305909"/>
    <lineage>
        <taxon>Bacteria</taxon>
        <taxon>Pseudomonadati</taxon>
        <taxon>Bacteroidota</taxon>
        <taxon>Sphingobacteriia</taxon>
        <taxon>Sphingobacteriales</taxon>
        <taxon>Sphingobacteriaceae</taxon>
        <taxon>Mucilaginibacter</taxon>
    </lineage>
</organism>
<feature type="domain" description="Photosynthesis system II assembly factor Ycf48/Hcf136-like" evidence="4">
    <location>
        <begin position="39"/>
        <end position="113"/>
    </location>
</feature>
<evidence type="ECO:0000256" key="1">
    <source>
        <dbReference type="ARBA" id="ARBA00022531"/>
    </source>
</evidence>
<dbReference type="InterPro" id="IPR015943">
    <property type="entry name" value="WD40/YVTN_repeat-like_dom_sf"/>
</dbReference>
<dbReference type="EMBL" id="SBIW01000012">
    <property type="protein sequence ID" value="RWY48170.1"/>
    <property type="molecule type" value="Genomic_DNA"/>
</dbReference>
<dbReference type="SUPFAM" id="SSF50939">
    <property type="entry name" value="Sialidases"/>
    <property type="match status" value="1"/>
</dbReference>
<feature type="signal peptide" evidence="3">
    <location>
        <begin position="1"/>
        <end position="23"/>
    </location>
</feature>
<gene>
    <name evidence="5" type="ORF">EPL05_21595</name>
</gene>
<comment type="caution">
    <text evidence="5">The sequence shown here is derived from an EMBL/GenBank/DDBJ whole genome shotgun (WGS) entry which is preliminary data.</text>
</comment>
<dbReference type="Pfam" id="PF14870">
    <property type="entry name" value="PSII_BNR"/>
    <property type="match status" value="1"/>
</dbReference>
<evidence type="ECO:0000256" key="3">
    <source>
        <dbReference type="SAM" id="SignalP"/>
    </source>
</evidence>
<dbReference type="RefSeq" id="WP_128536063.1">
    <property type="nucleotide sequence ID" value="NZ_SBIW01000012.1"/>
</dbReference>
<protein>
    <submittedName>
        <fullName evidence="5">Oxidoreductase</fullName>
    </submittedName>
</protein>